<sequence length="410" mass="44043">MTLVFENTPRPRIRDLGYAPGNFIPGPANSITDVPGVTVGQVTLHDDSKGIHTGVTIILPRGKETTDIPCYAGTHDLNGRGELTGAHVVNEWGYVNTPIAFTNSVSVGKVYDALTRWQIAKERKKYGDDENGDLIASRKLGIPLVGETYDGMLNDLLLSAVEREHVEEAIKLAESGTEEVKEGGYGGGTAMICHRYKGGTGTSSRIIPGFDSDGKKKDYTLGVIVQSNHGQEPDLRIGNVPIGKLLMKEEQKEGCESATFKDGTPLPVGGKAAEGSILVLIITDAPLLPHQLRRLAQHAGVGISQVGGHAAGRNPSGEILLALSTGTSPDRLAEQSNGRGYLPPVETQRVETLVDETIDSIFYAVSETTEEAILNSMCKGEALEGFRGRKIDAFPVDRVKELLEKYMISV</sequence>
<proteinExistence type="inferred from homology"/>
<comment type="similarity">
    <text evidence="1">Belongs to the peptidase S58 family.</text>
</comment>
<dbReference type="SUPFAM" id="SSF56266">
    <property type="entry name" value="DmpA/ArgJ-like"/>
    <property type="match status" value="1"/>
</dbReference>
<dbReference type="PANTHER" id="PTHR36512">
    <property type="entry name" value="D-AMINOPEPTIDASE"/>
    <property type="match status" value="1"/>
</dbReference>
<keyword evidence="2" id="KW-0031">Aminopeptidase</keyword>
<dbReference type="AlphaFoldDB" id="A0A8T9CJH6"/>
<reference evidence="2 3" key="1">
    <citation type="submission" date="2018-05" db="EMBL/GenBank/DDBJ databases">
        <title>Genome sequencing and assembly of the regulated plant pathogen Lachnellula willkommii and related sister species for the development of diagnostic species identification markers.</title>
        <authorList>
            <person name="Giroux E."/>
            <person name="Bilodeau G."/>
        </authorList>
    </citation>
    <scope>NUCLEOTIDE SEQUENCE [LARGE SCALE GENOMIC DNA]</scope>
    <source>
        <strain evidence="2 3">CBS 268.59</strain>
    </source>
</reference>
<dbReference type="Gene3D" id="3.60.70.12">
    <property type="entry name" value="L-amino peptidase D-ALA esterase/amidase"/>
    <property type="match status" value="1"/>
</dbReference>
<dbReference type="InterPro" id="IPR016117">
    <property type="entry name" value="ArgJ-like_dom_sf"/>
</dbReference>
<organism evidence="2 3">
    <name type="scientific">Lachnellula suecica</name>
    <dbReference type="NCBI Taxonomy" id="602035"/>
    <lineage>
        <taxon>Eukaryota</taxon>
        <taxon>Fungi</taxon>
        <taxon>Dikarya</taxon>
        <taxon>Ascomycota</taxon>
        <taxon>Pezizomycotina</taxon>
        <taxon>Leotiomycetes</taxon>
        <taxon>Helotiales</taxon>
        <taxon>Lachnaceae</taxon>
        <taxon>Lachnellula</taxon>
    </lineage>
</organism>
<name>A0A8T9CJH6_9HELO</name>
<dbReference type="OrthoDB" id="2107894at2759"/>
<dbReference type="InterPro" id="IPR005321">
    <property type="entry name" value="Peptidase_S58_DmpA"/>
</dbReference>
<protein>
    <submittedName>
        <fullName evidence="2">Beta-peptidyl aminopeptidase BapA</fullName>
    </submittedName>
</protein>
<dbReference type="Proteomes" id="UP000469558">
    <property type="component" value="Unassembled WGS sequence"/>
</dbReference>
<dbReference type="GO" id="GO:0004177">
    <property type="term" value="F:aminopeptidase activity"/>
    <property type="evidence" value="ECO:0007669"/>
    <property type="project" value="UniProtKB-KW"/>
</dbReference>
<keyword evidence="2" id="KW-0645">Protease</keyword>
<gene>
    <name evidence="2" type="primary">BAPA_0</name>
    <name evidence="2" type="ORF">LSUE1_G000524</name>
</gene>
<keyword evidence="2" id="KW-0378">Hydrolase</keyword>
<keyword evidence="3" id="KW-1185">Reference proteome</keyword>
<evidence type="ECO:0000256" key="1">
    <source>
        <dbReference type="ARBA" id="ARBA00007068"/>
    </source>
</evidence>
<evidence type="ECO:0000313" key="3">
    <source>
        <dbReference type="Proteomes" id="UP000469558"/>
    </source>
</evidence>
<dbReference type="EMBL" id="QGMK01000066">
    <property type="protein sequence ID" value="TVY84647.1"/>
    <property type="molecule type" value="Genomic_DNA"/>
</dbReference>
<comment type="caution">
    <text evidence="2">The sequence shown here is derived from an EMBL/GenBank/DDBJ whole genome shotgun (WGS) entry which is preliminary data.</text>
</comment>
<accession>A0A8T9CJH6</accession>
<evidence type="ECO:0000313" key="2">
    <source>
        <dbReference type="EMBL" id="TVY84647.1"/>
    </source>
</evidence>
<dbReference type="Pfam" id="PF03576">
    <property type="entry name" value="Peptidase_S58"/>
    <property type="match status" value="1"/>
</dbReference>
<dbReference type="PANTHER" id="PTHR36512:SF3">
    <property type="entry name" value="BLR5678 PROTEIN"/>
    <property type="match status" value="1"/>
</dbReference>